<feature type="compositionally biased region" description="Pro residues" evidence="1">
    <location>
        <begin position="57"/>
        <end position="73"/>
    </location>
</feature>
<name>A0A385PLX6_9PAPI</name>
<organism evidence="2">
    <name type="scientific">Human papillomavirus</name>
    <dbReference type="NCBI Taxonomy" id="10566"/>
    <lineage>
        <taxon>Viruses</taxon>
        <taxon>Monodnaviria</taxon>
        <taxon>Shotokuvirae</taxon>
        <taxon>Cossaviricota</taxon>
        <taxon>Papovaviricetes</taxon>
        <taxon>Zurhausenvirales</taxon>
        <taxon>Papillomaviridae</taxon>
    </lineage>
</organism>
<sequence>MACIMMKSVVIEYTLCYSIQMHKNMDTPAHGQYCLKIKLLLPPSALQALSLQNSGKTPPPFPQPPKSPYPPTRKAPDDSRGRRSGLVPGRKLLFDDDDDGNKENVPPPSIRPPPPKDEEEEEEEDLQLNLPHLLKTLGQDIDQLQENILRDLNSFRKRLGIPLS</sequence>
<reference evidence="2" key="1">
    <citation type="journal article" date="2018" name="Nat. Med.">
        <title>Expanded skin virome in DOCK8-deficient patients.</title>
        <authorList>
            <consortium name="NISC Comparative Sequencing Program"/>
            <person name="Tirosh O."/>
            <person name="Conlan S."/>
            <person name="Deming C."/>
            <person name="Lee-Lin S.Q."/>
            <person name="Huang X."/>
            <person name="Su H.C."/>
            <person name="Freeman A.F."/>
            <person name="Segre J.A."/>
            <person name="Kong H.H."/>
        </authorList>
    </citation>
    <scope>NUCLEOTIDE SEQUENCE</scope>
    <source>
        <strain evidence="2">HPV-mSK_227</strain>
    </source>
</reference>
<protein>
    <submittedName>
        <fullName evidence="2">E4 protein</fullName>
    </submittedName>
</protein>
<feature type="compositionally biased region" description="Acidic residues" evidence="1">
    <location>
        <begin position="117"/>
        <end position="126"/>
    </location>
</feature>
<evidence type="ECO:0000256" key="1">
    <source>
        <dbReference type="SAM" id="MobiDB-lite"/>
    </source>
</evidence>
<evidence type="ECO:0000313" key="2">
    <source>
        <dbReference type="EMBL" id="AYA94638.1"/>
    </source>
</evidence>
<feature type="region of interest" description="Disordered" evidence="1">
    <location>
        <begin position="50"/>
        <end position="128"/>
    </location>
</feature>
<accession>A0A385PLX6</accession>
<dbReference type="EMBL" id="MH777366">
    <property type="protein sequence ID" value="AYA94638.1"/>
    <property type="molecule type" value="Genomic_DNA"/>
</dbReference>
<proteinExistence type="predicted"/>